<feature type="chain" id="PRO_5010420013" evidence="1">
    <location>
        <begin position="18"/>
        <end position="200"/>
    </location>
</feature>
<organism evidence="3 5">
    <name type="scientific">Verticillium longisporum</name>
    <name type="common">Verticillium dahliae var. longisporum</name>
    <dbReference type="NCBI Taxonomy" id="100787"/>
    <lineage>
        <taxon>Eukaryota</taxon>
        <taxon>Fungi</taxon>
        <taxon>Dikarya</taxon>
        <taxon>Ascomycota</taxon>
        <taxon>Pezizomycotina</taxon>
        <taxon>Sordariomycetes</taxon>
        <taxon>Hypocreomycetidae</taxon>
        <taxon>Glomerellales</taxon>
        <taxon>Plectosphaerellaceae</taxon>
        <taxon>Verticillium</taxon>
    </lineage>
</organism>
<evidence type="ECO:0000313" key="3">
    <source>
        <dbReference type="EMBL" id="CRK41605.1"/>
    </source>
</evidence>
<proteinExistence type="predicted"/>
<dbReference type="AlphaFoldDB" id="A0A0G4N5L9"/>
<evidence type="ECO:0000256" key="1">
    <source>
        <dbReference type="SAM" id="SignalP"/>
    </source>
</evidence>
<protein>
    <submittedName>
        <fullName evidence="3">Uncharacterized protein</fullName>
    </submittedName>
</protein>
<accession>A0A0G4N5L9</accession>
<feature type="non-terminal residue" evidence="3">
    <location>
        <position position="200"/>
    </location>
</feature>
<reference evidence="4 5" key="1">
    <citation type="submission" date="2015-05" db="EMBL/GenBank/DDBJ databases">
        <authorList>
            <person name="Fogelqvist Johan"/>
        </authorList>
    </citation>
    <scope>NUCLEOTIDE SEQUENCE [LARGE SCALE GENOMIC DNA]</scope>
    <source>
        <strain evidence="2">VL1</strain>
        <strain evidence="3">VL2</strain>
    </source>
</reference>
<dbReference type="EMBL" id="CVQI01032552">
    <property type="protein sequence ID" value="CRK41605.1"/>
    <property type="molecule type" value="Genomic_DNA"/>
</dbReference>
<evidence type="ECO:0000313" key="5">
    <source>
        <dbReference type="Proteomes" id="UP000045706"/>
    </source>
</evidence>
<dbReference type="Proteomes" id="UP000045706">
    <property type="component" value="Unassembled WGS sequence"/>
</dbReference>
<feature type="signal peptide" evidence="1">
    <location>
        <begin position="1"/>
        <end position="17"/>
    </location>
</feature>
<dbReference type="Proteomes" id="UP000044602">
    <property type="component" value="Unassembled WGS sequence"/>
</dbReference>
<keyword evidence="1" id="KW-0732">Signal</keyword>
<evidence type="ECO:0000313" key="4">
    <source>
        <dbReference type="Proteomes" id="UP000044602"/>
    </source>
</evidence>
<keyword evidence="4" id="KW-1185">Reference proteome</keyword>
<dbReference type="EMBL" id="CVQH01020306">
    <property type="protein sequence ID" value="CRK26890.1"/>
    <property type="molecule type" value="Genomic_DNA"/>
</dbReference>
<evidence type="ECO:0000313" key="2">
    <source>
        <dbReference type="EMBL" id="CRK26890.1"/>
    </source>
</evidence>
<name>A0A0G4N5L9_VERLO</name>
<sequence>MKFQLFTAAVFTALAIASPVVSEAAEERDITARGAADTVSLTEETELALELALTEIFSIPDEVLLKGDDATNAWLIENGFRDGDKSVKEERDDGAPISARSEDASLAILERSDLEARGPLAVARCVYAITKTIATTFIPAAKLLRIKKYLKKLGGVRKTVLLLVRAKTKKQRLRIGGTALVNLANELFGIQSIKRACSNL</sequence>
<gene>
    <name evidence="2" type="ORF">BN1708_000676</name>
    <name evidence="3" type="ORF">BN1723_015947</name>
</gene>